<gene>
    <name evidence="1" type="ORF">CapoNPV_076</name>
</gene>
<dbReference type="RefSeq" id="YP_009255333.1">
    <property type="nucleotide sequence ID" value="NC_030240.1"/>
</dbReference>
<keyword evidence="2" id="KW-1185">Reference proteome</keyword>
<evidence type="ECO:0000313" key="2">
    <source>
        <dbReference type="Proteomes" id="UP000203996"/>
    </source>
</evidence>
<protein>
    <submittedName>
        <fullName evidence="1">ORF-76</fullName>
    </submittedName>
</protein>
<name>A0A172WZF1_9ABAC</name>
<dbReference type="EMBL" id="KU565883">
    <property type="protein sequence ID" value="ANF29724.1"/>
    <property type="molecule type" value="Genomic_DNA"/>
</dbReference>
<reference evidence="1 2" key="1">
    <citation type="journal article" date="2016" name="PLoS ONE">
        <title>Genome Sequencing and Analysis of Catopsilia pomona nucleopolyhedrovirus: A Distinct Species in Group I Alphabaculovirus.</title>
        <authorList>
            <person name="Wang J."/>
            <person name="Zhu Z."/>
            <person name="Zhang L."/>
            <person name="Hou D."/>
            <person name="Wang M."/>
            <person name="Arif B."/>
            <person name="Kou Z."/>
            <person name="Wang H."/>
            <person name="Deng F."/>
            <person name="Hu Z."/>
        </authorList>
    </citation>
    <scope>NUCLEOTIDE SEQUENCE [LARGE SCALE GENOMIC DNA]</scope>
    <source>
        <strain evidence="1">416</strain>
    </source>
</reference>
<dbReference type="GeneID" id="27924300"/>
<organism evidence="1 2">
    <name type="scientific">Catopsilia pomona nucleopolyhedrovirus</name>
    <dbReference type="NCBI Taxonomy" id="1850906"/>
    <lineage>
        <taxon>Viruses</taxon>
        <taxon>Viruses incertae sedis</taxon>
        <taxon>Naldaviricetes</taxon>
        <taxon>Lefavirales</taxon>
        <taxon>Baculoviridae</taxon>
        <taxon>Alphabaculovirus</taxon>
        <taxon>Alphabaculovirus capomonae</taxon>
    </lineage>
</organism>
<dbReference type="Proteomes" id="UP000203996">
    <property type="component" value="Segment"/>
</dbReference>
<accession>A0A172WZF1</accession>
<dbReference type="KEGG" id="vg:27924300"/>
<proteinExistence type="predicted"/>
<evidence type="ECO:0000313" key="1">
    <source>
        <dbReference type="EMBL" id="ANF29724.1"/>
    </source>
</evidence>
<sequence>MCAEPSVILNRNDVYKEIYYGRQTPIMEIYFNHHLIILNCLKCDRVPLHMKHVVVNNYSDLFDLFVELYYGKNLFCQHCNSVPVFLRNPQECCWQYFNGKYLTNCHELNNNLQKRINIINGDGDGNDYDDNDSGID</sequence>